<keyword evidence="3" id="KW-1185">Reference proteome</keyword>
<gene>
    <name evidence="1" type="ORF">PR002_g11150</name>
    <name evidence="2" type="ORF">PR003_g2426</name>
</gene>
<dbReference type="Proteomes" id="UP000435112">
    <property type="component" value="Unassembled WGS sequence"/>
</dbReference>
<dbReference type="EMBL" id="QXFT01000076">
    <property type="protein sequence ID" value="KAE9356230.1"/>
    <property type="molecule type" value="Genomic_DNA"/>
</dbReference>
<dbReference type="EMBL" id="QXFU01000658">
    <property type="protein sequence ID" value="KAE9025582.1"/>
    <property type="molecule type" value="Genomic_DNA"/>
</dbReference>
<evidence type="ECO:0000313" key="4">
    <source>
        <dbReference type="Proteomes" id="UP000435112"/>
    </source>
</evidence>
<reference evidence="2 3" key="1">
    <citation type="submission" date="2018-08" db="EMBL/GenBank/DDBJ databases">
        <title>Genomic investigation of the strawberry pathogen Phytophthora fragariae indicates pathogenicity is determined by transcriptional variation in three key races.</title>
        <authorList>
            <person name="Adams T.M."/>
            <person name="Armitage A.D."/>
            <person name="Sobczyk M.K."/>
            <person name="Bates H.J."/>
            <person name="Dunwell J.M."/>
            <person name="Nellist C.F."/>
            <person name="Harrison R.J."/>
        </authorList>
    </citation>
    <scope>NUCLEOTIDE SEQUENCE [LARGE SCALE GENOMIC DNA]</scope>
    <source>
        <strain evidence="1 4">SCRP324</strain>
        <strain evidence="2 3">SCRP333</strain>
    </source>
</reference>
<comment type="caution">
    <text evidence="2">The sequence shown here is derived from an EMBL/GenBank/DDBJ whole genome shotgun (WGS) entry which is preliminary data.</text>
</comment>
<name>A0A6A4G3M7_9STRA</name>
<dbReference type="AlphaFoldDB" id="A0A6A4G3M7"/>
<evidence type="ECO:0000313" key="3">
    <source>
        <dbReference type="Proteomes" id="UP000434957"/>
    </source>
</evidence>
<accession>A0A6A4G3M7</accession>
<evidence type="ECO:0000313" key="1">
    <source>
        <dbReference type="EMBL" id="KAE9025582.1"/>
    </source>
</evidence>
<proteinExistence type="predicted"/>
<dbReference type="OrthoDB" id="125953at2759"/>
<sequence length="48" mass="5059">MAGCPGNGTDDQCLSSKRAHFRPAKLPAAVKAYIYKRFGGLSAGFADL</sequence>
<evidence type="ECO:0000313" key="2">
    <source>
        <dbReference type="EMBL" id="KAE9356230.1"/>
    </source>
</evidence>
<organism evidence="2 3">
    <name type="scientific">Phytophthora rubi</name>
    <dbReference type="NCBI Taxonomy" id="129364"/>
    <lineage>
        <taxon>Eukaryota</taxon>
        <taxon>Sar</taxon>
        <taxon>Stramenopiles</taxon>
        <taxon>Oomycota</taxon>
        <taxon>Peronosporomycetes</taxon>
        <taxon>Peronosporales</taxon>
        <taxon>Peronosporaceae</taxon>
        <taxon>Phytophthora</taxon>
    </lineage>
</organism>
<protein>
    <submittedName>
        <fullName evidence="2">Uncharacterized protein</fullName>
    </submittedName>
</protein>
<dbReference type="Proteomes" id="UP000434957">
    <property type="component" value="Unassembled WGS sequence"/>
</dbReference>